<dbReference type="EMBL" id="LAZR01017569">
    <property type="protein sequence ID" value="KKL99866.1"/>
    <property type="molecule type" value="Genomic_DNA"/>
</dbReference>
<name>A0A0F9HA30_9ZZZZ</name>
<comment type="caution">
    <text evidence="2">The sequence shown here is derived from an EMBL/GenBank/DDBJ whole genome shotgun (WGS) entry which is preliminary data.</text>
</comment>
<feature type="compositionally biased region" description="Basic and acidic residues" evidence="1">
    <location>
        <begin position="23"/>
        <end position="48"/>
    </location>
</feature>
<organism evidence="2">
    <name type="scientific">marine sediment metagenome</name>
    <dbReference type="NCBI Taxonomy" id="412755"/>
    <lineage>
        <taxon>unclassified sequences</taxon>
        <taxon>metagenomes</taxon>
        <taxon>ecological metagenomes</taxon>
    </lineage>
</organism>
<reference evidence="2" key="1">
    <citation type="journal article" date="2015" name="Nature">
        <title>Complex archaea that bridge the gap between prokaryotes and eukaryotes.</title>
        <authorList>
            <person name="Spang A."/>
            <person name="Saw J.H."/>
            <person name="Jorgensen S.L."/>
            <person name="Zaremba-Niedzwiedzka K."/>
            <person name="Martijn J."/>
            <person name="Lind A.E."/>
            <person name="van Eijk R."/>
            <person name="Schleper C."/>
            <person name="Guy L."/>
            <person name="Ettema T.J."/>
        </authorList>
    </citation>
    <scope>NUCLEOTIDE SEQUENCE</scope>
</reference>
<accession>A0A0F9HA30</accession>
<feature type="compositionally biased region" description="Basic and acidic residues" evidence="1">
    <location>
        <begin position="68"/>
        <end position="79"/>
    </location>
</feature>
<proteinExistence type="predicted"/>
<sequence>LDELQDAPNEVMARLITKWHTHYKEPFPTLDKDKDNPDQGQGEDRETAHSSSEYPEGPLPWGAGDELEAARKEEAERKPTVNKTGFLEIDQALDALGPDGPEIYDRAKNNLRYRDGAHTTAMAVEIAKEMSAIVDRGEG</sequence>
<feature type="non-terminal residue" evidence="2">
    <location>
        <position position="1"/>
    </location>
</feature>
<evidence type="ECO:0000256" key="1">
    <source>
        <dbReference type="SAM" id="MobiDB-lite"/>
    </source>
</evidence>
<protein>
    <submittedName>
        <fullName evidence="2">Uncharacterized protein</fullName>
    </submittedName>
</protein>
<dbReference type="AlphaFoldDB" id="A0A0F9HA30"/>
<gene>
    <name evidence="2" type="ORF">LCGC14_1810090</name>
</gene>
<feature type="region of interest" description="Disordered" evidence="1">
    <location>
        <begin position="23"/>
        <end position="85"/>
    </location>
</feature>
<evidence type="ECO:0000313" key="2">
    <source>
        <dbReference type="EMBL" id="KKL99866.1"/>
    </source>
</evidence>